<dbReference type="Gene3D" id="3.40.190.10">
    <property type="entry name" value="Periplasmic binding protein-like II"/>
    <property type="match status" value="2"/>
</dbReference>
<dbReference type="InterPro" id="IPR004872">
    <property type="entry name" value="Lipoprotein_NlpA"/>
</dbReference>
<keyword evidence="7" id="KW-1133">Transmembrane helix</keyword>
<evidence type="ECO:0000256" key="7">
    <source>
        <dbReference type="SAM" id="Phobius"/>
    </source>
</evidence>
<dbReference type="AlphaFoldDB" id="A0A5C4TJW8"/>
<dbReference type="PIRSF" id="PIRSF002854">
    <property type="entry name" value="MetQ"/>
    <property type="match status" value="1"/>
</dbReference>
<protein>
    <recommendedName>
        <fullName evidence="6">Lipoprotein</fullName>
    </recommendedName>
</protein>
<keyword evidence="4" id="KW-0564">Palmitate</keyword>
<sequence length="278" mass="31014">MKKKSWIWIGIVVLIIGIGYFSFGNHSKNASKDTITVGLMSGSKPDQQIWDTVAKTAKDKYGLTIKYKYFSDYSQPNAALTSKSIDVNAFQNYPFMDIWNKAHDSHIVAVGDTIIEPMRIYSYKVNNVKNLPEGATIAVPNDANNESRALHVIQSAGLIKLNNDKLANLKSITNNPENIKIKEVDASQTTRSLNDIDAAVVNGNFAQSANLNIKKAIYTEQFNKNSHKWINFIAANKADKNDPRIKKLVKAYQTKATAKEIKKVSGINQLPAWNLNLK</sequence>
<evidence type="ECO:0000256" key="3">
    <source>
        <dbReference type="ARBA" id="ARBA00023136"/>
    </source>
</evidence>
<evidence type="ECO:0000313" key="8">
    <source>
        <dbReference type="EMBL" id="TNK90793.1"/>
    </source>
</evidence>
<keyword evidence="5 6" id="KW-0449">Lipoprotein</keyword>
<keyword evidence="3 7" id="KW-0472">Membrane</keyword>
<gene>
    <name evidence="8" type="ORF">DID87_02370</name>
</gene>
<evidence type="ECO:0000313" key="9">
    <source>
        <dbReference type="Proteomes" id="UP000313312"/>
    </source>
</evidence>
<dbReference type="SUPFAM" id="SSF53850">
    <property type="entry name" value="Periplasmic binding protein-like II"/>
    <property type="match status" value="1"/>
</dbReference>
<dbReference type="Pfam" id="PF03180">
    <property type="entry name" value="Lipoprotein_9"/>
    <property type="match status" value="1"/>
</dbReference>
<evidence type="ECO:0000256" key="2">
    <source>
        <dbReference type="ARBA" id="ARBA00022729"/>
    </source>
</evidence>
<dbReference type="EMBL" id="QFCR01000004">
    <property type="protein sequence ID" value="TNK90793.1"/>
    <property type="molecule type" value="Genomic_DNA"/>
</dbReference>
<reference evidence="8 9" key="1">
    <citation type="submission" date="2018-05" db="EMBL/GenBank/DDBJ databases">
        <title>Lactobacillus sanfranciscensis Ah4 draft denome sequence.</title>
        <authorList>
            <person name="Zhang G."/>
        </authorList>
    </citation>
    <scope>NUCLEOTIDE SEQUENCE [LARGE SCALE GENOMIC DNA]</scope>
    <source>
        <strain evidence="8 9">Ah4</strain>
    </source>
</reference>
<dbReference type="GO" id="GO:0016020">
    <property type="term" value="C:membrane"/>
    <property type="evidence" value="ECO:0007669"/>
    <property type="project" value="UniProtKB-SubCell"/>
</dbReference>
<name>A0A5C4TJW8_FRUSA</name>
<dbReference type="PANTHER" id="PTHR30429:SF0">
    <property type="entry name" value="METHIONINE-BINDING LIPOPROTEIN METQ"/>
    <property type="match status" value="1"/>
</dbReference>
<keyword evidence="2" id="KW-0732">Signal</keyword>
<comment type="subcellular location">
    <subcellularLocation>
        <location evidence="1">Membrane</location>
        <topology evidence="1">Lipid-anchor</topology>
    </subcellularLocation>
</comment>
<organism evidence="8 9">
    <name type="scientific">Fructilactobacillus sanfranciscensis</name>
    <name type="common">Lactobacillus sanfranciscensis</name>
    <dbReference type="NCBI Taxonomy" id="1625"/>
    <lineage>
        <taxon>Bacteria</taxon>
        <taxon>Bacillati</taxon>
        <taxon>Bacillota</taxon>
        <taxon>Bacilli</taxon>
        <taxon>Lactobacillales</taxon>
        <taxon>Lactobacillaceae</taxon>
        <taxon>Fructilactobacillus</taxon>
    </lineage>
</organism>
<dbReference type="RefSeq" id="WP_041817816.1">
    <property type="nucleotide sequence ID" value="NZ_JARBEW010000007.1"/>
</dbReference>
<proteinExistence type="inferred from homology"/>
<dbReference type="PANTHER" id="PTHR30429">
    <property type="entry name" value="D-METHIONINE-BINDING LIPOPROTEIN METQ"/>
    <property type="match status" value="1"/>
</dbReference>
<evidence type="ECO:0000256" key="4">
    <source>
        <dbReference type="ARBA" id="ARBA00023139"/>
    </source>
</evidence>
<comment type="caution">
    <text evidence="8">The sequence shown here is derived from an EMBL/GenBank/DDBJ whole genome shotgun (WGS) entry which is preliminary data.</text>
</comment>
<keyword evidence="7" id="KW-0812">Transmembrane</keyword>
<evidence type="ECO:0000256" key="1">
    <source>
        <dbReference type="ARBA" id="ARBA00004635"/>
    </source>
</evidence>
<feature type="transmembrane region" description="Helical" evidence="7">
    <location>
        <begin position="6"/>
        <end position="23"/>
    </location>
</feature>
<dbReference type="Proteomes" id="UP000313312">
    <property type="component" value="Unassembled WGS sequence"/>
</dbReference>
<evidence type="ECO:0000256" key="5">
    <source>
        <dbReference type="ARBA" id="ARBA00023288"/>
    </source>
</evidence>
<comment type="similarity">
    <text evidence="6">Belongs to the nlpA lipoprotein family.</text>
</comment>
<evidence type="ECO:0000256" key="6">
    <source>
        <dbReference type="PIRNR" id="PIRNR002854"/>
    </source>
</evidence>
<accession>A0A5C4TJW8</accession>